<dbReference type="AlphaFoldDB" id="A0A0F9ERL3"/>
<name>A0A0F9ERL3_9ZZZZ</name>
<protein>
    <submittedName>
        <fullName evidence="1">Uncharacterized protein</fullName>
    </submittedName>
</protein>
<organism evidence="1">
    <name type="scientific">marine sediment metagenome</name>
    <dbReference type="NCBI Taxonomy" id="412755"/>
    <lineage>
        <taxon>unclassified sequences</taxon>
        <taxon>metagenomes</taxon>
        <taxon>ecological metagenomes</taxon>
    </lineage>
</organism>
<reference evidence="1" key="1">
    <citation type="journal article" date="2015" name="Nature">
        <title>Complex archaea that bridge the gap between prokaryotes and eukaryotes.</title>
        <authorList>
            <person name="Spang A."/>
            <person name="Saw J.H."/>
            <person name="Jorgensen S.L."/>
            <person name="Zaremba-Niedzwiedzka K."/>
            <person name="Martijn J."/>
            <person name="Lind A.E."/>
            <person name="van Eijk R."/>
            <person name="Schleper C."/>
            <person name="Guy L."/>
            <person name="Ettema T.J."/>
        </authorList>
    </citation>
    <scope>NUCLEOTIDE SEQUENCE</scope>
</reference>
<dbReference type="EMBL" id="LAZR01026385">
    <property type="protein sequence ID" value="KKL68916.1"/>
    <property type="molecule type" value="Genomic_DNA"/>
</dbReference>
<comment type="caution">
    <text evidence="1">The sequence shown here is derived from an EMBL/GenBank/DDBJ whole genome shotgun (WGS) entry which is preliminary data.</text>
</comment>
<evidence type="ECO:0000313" key="1">
    <source>
        <dbReference type="EMBL" id="KKL68916.1"/>
    </source>
</evidence>
<proteinExistence type="predicted"/>
<dbReference type="PROSITE" id="PS51257">
    <property type="entry name" value="PROKAR_LIPOPROTEIN"/>
    <property type="match status" value="1"/>
</dbReference>
<gene>
    <name evidence="1" type="ORF">LCGC14_2120190</name>
</gene>
<sequence>MVRSAIFLVCVFGLALGCAHSHDKFYYPDGKLCAELKSSVLGTGETEKAITDSECVTLLYGTRDTGLSDNATELGGKVAEGLARGAVEGLVPVP</sequence>
<accession>A0A0F9ERL3</accession>